<proteinExistence type="predicted"/>
<keyword evidence="1" id="KW-1133">Transmembrane helix</keyword>
<reference evidence="2 3" key="1">
    <citation type="submission" date="2019-10" db="EMBL/GenBank/DDBJ databases">
        <title>Description of Paenibacillus choica sp. nov.</title>
        <authorList>
            <person name="Carlier A."/>
            <person name="Qi S."/>
        </authorList>
    </citation>
    <scope>NUCLEOTIDE SEQUENCE [LARGE SCALE GENOMIC DNA]</scope>
    <source>
        <strain evidence="2 3">LMG 31460</strain>
    </source>
</reference>
<evidence type="ECO:0000313" key="3">
    <source>
        <dbReference type="Proteomes" id="UP000658690"/>
    </source>
</evidence>
<comment type="caution">
    <text evidence="2">The sequence shown here is derived from an EMBL/GenBank/DDBJ whole genome shotgun (WGS) entry which is preliminary data.</text>
</comment>
<dbReference type="RefSeq" id="WP_171691229.1">
    <property type="nucleotide sequence ID" value="NZ_WHOC01000101.1"/>
</dbReference>
<keyword evidence="3" id="KW-1185">Reference proteome</keyword>
<name>A0ABX1Z480_9BACL</name>
<dbReference type="Proteomes" id="UP000658690">
    <property type="component" value="Unassembled WGS sequence"/>
</dbReference>
<feature type="transmembrane region" description="Helical" evidence="1">
    <location>
        <begin position="6"/>
        <end position="25"/>
    </location>
</feature>
<sequence length="148" mass="16660">MKLRRFFQLLFYLSVVIIIVGIVLMKSSRFDLINQFKSFSYTIDNQSDYNIISVETGINTSNRSGERIDGASKDIYKKIIKSGEKVKITPDIKLYGEGLSGEGSIYLKYTDSRGKSFEKGLCGYTESVSGYSKVSITNDEVTVTENCR</sequence>
<gene>
    <name evidence="2" type="ORF">GC102_20830</name>
</gene>
<dbReference type="EMBL" id="WHOC01000101">
    <property type="protein sequence ID" value="NOU88195.1"/>
    <property type="molecule type" value="Genomic_DNA"/>
</dbReference>
<evidence type="ECO:0000313" key="2">
    <source>
        <dbReference type="EMBL" id="NOU88195.1"/>
    </source>
</evidence>
<keyword evidence="1" id="KW-0812">Transmembrane</keyword>
<evidence type="ECO:0000256" key="1">
    <source>
        <dbReference type="SAM" id="Phobius"/>
    </source>
</evidence>
<accession>A0ABX1Z480</accession>
<organism evidence="2 3">
    <name type="scientific">Paenibacillus germinis</name>
    <dbReference type="NCBI Taxonomy" id="2654979"/>
    <lineage>
        <taxon>Bacteria</taxon>
        <taxon>Bacillati</taxon>
        <taxon>Bacillota</taxon>
        <taxon>Bacilli</taxon>
        <taxon>Bacillales</taxon>
        <taxon>Paenibacillaceae</taxon>
        <taxon>Paenibacillus</taxon>
    </lineage>
</organism>
<keyword evidence="1" id="KW-0472">Membrane</keyword>
<evidence type="ECO:0008006" key="4">
    <source>
        <dbReference type="Google" id="ProtNLM"/>
    </source>
</evidence>
<protein>
    <recommendedName>
        <fullName evidence="4">DUF4362 domain-containing protein</fullName>
    </recommendedName>
</protein>